<evidence type="ECO:0000313" key="1">
    <source>
        <dbReference type="EMBL" id="MZP28927.1"/>
    </source>
</evidence>
<evidence type="ECO:0000313" key="2">
    <source>
        <dbReference type="Proteomes" id="UP000463470"/>
    </source>
</evidence>
<dbReference type="Proteomes" id="UP000463470">
    <property type="component" value="Unassembled WGS sequence"/>
</dbReference>
<dbReference type="OrthoDB" id="441343at2"/>
<comment type="caution">
    <text evidence="1">The sequence shown here is derived from an EMBL/GenBank/DDBJ whole genome shotgun (WGS) entry which is preliminary data.</text>
</comment>
<gene>
    <name evidence="1" type="primary">csx17</name>
    <name evidence="1" type="ORF">GTO91_04285</name>
</gene>
<dbReference type="EMBL" id="WXEY01000003">
    <property type="protein sequence ID" value="MZP28927.1"/>
    <property type="molecule type" value="Genomic_DNA"/>
</dbReference>
<dbReference type="AlphaFoldDB" id="A0A845KYH1"/>
<sequence>MLMRETPLNGCPSEPIIHYLKALGAHRLLAKQTELPVKGAWKDGCYHLSGLPDESSIISFFLDQYTPTPILAPWNGGSGFWGGPTASGTLETVKQSSHPRFSLLRDAIETIQQFIDHNRLKKPGNLKQKDREAQKQRMIRWLRSWMSDDFALWLDALCLFTDDRLSMAPLLGSGGNDGNLEFSNVYMRCLAQILPLNEGPIDEAFRNSSKAWLEKSLFDRGAPRLVEDTSSGQYHPGSVGGLNGTQGFSAGALTNPWDFVLMMEGMLLFAGVVTRRLQAQGRQRISFPFTVYLSQGGATTVAVSENQQSEIWLPLWERPAYFPEVARLMAEGRMQIGRRQAETASDSARAAVAYGVQRGLSSFERVGLIVRNGKSRFAVPLGRLQIKEQPKIHLLNQIDPWVQHFFREIRNSDASNRLRRAGASLEAAIFAYAQDEHAERLHDLMYALSNAETALYYSMKSNRKFRIHPLPYLSKEWFMNANDGSPEYRLAAGMTCLAVWGDTIEKPRKVILPTMREYLSPVRYIAEQRRLTWVSDWREDAWSQGPLPQNIIHLFLRRYQTYCRVTSQRKAPILGLSLVPLADITRFIEGDVDDEKIERLIFAFSLLSPQYQPKSHEQTGLSDLEWPMSRLYGLCKLQYHHRPLPQTEHLEATDSTGLPTDTTLLKRLVNGDPDGAVDIALRRLRTAGLIPLATGGSHTPSRKPAFSVSREKCTRLGAALLFPISDTDIRRVMHRVLRPLTRG</sequence>
<name>A0A845KYH1_9FIRM</name>
<keyword evidence="2" id="KW-1185">Reference proteome</keyword>
<protein>
    <submittedName>
        <fullName evidence="1">Type I-U CRISPR-associated protein Csx17</fullName>
    </submittedName>
</protein>
<dbReference type="NCBIfam" id="TIGR04113">
    <property type="entry name" value="cas_csx17"/>
    <property type="match status" value="1"/>
</dbReference>
<organism evidence="1 2">
    <name type="scientific">Heliomicrobium undosum</name>
    <dbReference type="NCBI Taxonomy" id="121734"/>
    <lineage>
        <taxon>Bacteria</taxon>
        <taxon>Bacillati</taxon>
        <taxon>Bacillota</taxon>
        <taxon>Clostridia</taxon>
        <taxon>Eubacteriales</taxon>
        <taxon>Heliobacteriaceae</taxon>
        <taxon>Heliomicrobium</taxon>
    </lineage>
</organism>
<dbReference type="InterPro" id="IPR026483">
    <property type="entry name" value="Cas_Csx17"/>
</dbReference>
<proteinExistence type="predicted"/>
<reference evidence="1 2" key="1">
    <citation type="submission" date="2020-01" db="EMBL/GenBank/DDBJ databases">
        <title>Whole-genome sequence of Heliobacterium undosum DSM 13378.</title>
        <authorList>
            <person name="Kyndt J.A."/>
            <person name="Meyer T.E."/>
        </authorList>
    </citation>
    <scope>NUCLEOTIDE SEQUENCE [LARGE SCALE GENOMIC DNA]</scope>
    <source>
        <strain evidence="1 2">DSM 13378</strain>
    </source>
</reference>
<accession>A0A845KYH1</accession>